<dbReference type="EMBL" id="JAWXXR010000001">
    <property type="protein sequence ID" value="MDX6017726.1"/>
    <property type="molecule type" value="Genomic_DNA"/>
</dbReference>
<proteinExistence type="predicted"/>
<evidence type="ECO:0000256" key="1">
    <source>
        <dbReference type="SAM" id="Phobius"/>
    </source>
</evidence>
<gene>
    <name evidence="2" type="ORF">SIL79_15555</name>
</gene>
<protein>
    <recommendedName>
        <fullName evidence="4">DUF2975 domain-containing protein</fullName>
    </recommendedName>
</protein>
<keyword evidence="1" id="KW-0472">Membrane</keyword>
<name>A0ABU4QK71_9GAMM</name>
<evidence type="ECO:0000313" key="2">
    <source>
        <dbReference type="EMBL" id="MDX6017726.1"/>
    </source>
</evidence>
<reference evidence="2 3" key="1">
    <citation type="submission" date="2023-11" db="EMBL/GenBank/DDBJ databases">
        <title>MicrobeMod: A computational toolkit for identifying prokaryotic methylation and restriction-modification with nanopore sequencing.</title>
        <authorList>
            <person name="Crits-Christoph A."/>
            <person name="Kang S.C."/>
            <person name="Lee H."/>
            <person name="Ostrov N."/>
        </authorList>
    </citation>
    <scope>NUCLEOTIDE SEQUENCE [LARGE SCALE GENOMIC DNA]</scope>
    <source>
        <strain evidence="2 3">ATCC BAA-2732</strain>
    </source>
</reference>
<evidence type="ECO:0000313" key="3">
    <source>
        <dbReference type="Proteomes" id="UP001272773"/>
    </source>
</evidence>
<evidence type="ECO:0008006" key="4">
    <source>
        <dbReference type="Google" id="ProtNLM"/>
    </source>
</evidence>
<keyword evidence="1" id="KW-0812">Transmembrane</keyword>
<dbReference type="GeneID" id="88624953"/>
<organism evidence="2 3">
    <name type="scientific">Shewanella indica</name>
    <dbReference type="NCBI Taxonomy" id="768528"/>
    <lineage>
        <taxon>Bacteria</taxon>
        <taxon>Pseudomonadati</taxon>
        <taxon>Pseudomonadota</taxon>
        <taxon>Gammaproteobacteria</taxon>
        <taxon>Alteromonadales</taxon>
        <taxon>Shewanellaceae</taxon>
        <taxon>Shewanella</taxon>
    </lineage>
</organism>
<keyword evidence="3" id="KW-1185">Reference proteome</keyword>
<feature type="transmembrane region" description="Helical" evidence="1">
    <location>
        <begin position="7"/>
        <end position="30"/>
    </location>
</feature>
<sequence>MNRILDILRFTIISPEFVVILLTVAMTYSYPEAFVLIGGKLKGNTELWKFIPSLPVIFTGVTFKVAQKVHAPLENTSNKQLYEWNSFNKVSDRIMASYLICILCCAASFTIWFFMSELSELMLGSILLSSILISGLTTFQIILAAQKIRQVIEQYT</sequence>
<dbReference type="RefSeq" id="WP_162206305.1">
    <property type="nucleotide sequence ID" value="NZ_JAWXXR010000001.1"/>
</dbReference>
<accession>A0ABU4QK71</accession>
<feature type="transmembrane region" description="Helical" evidence="1">
    <location>
        <begin position="95"/>
        <end position="115"/>
    </location>
</feature>
<feature type="transmembrane region" description="Helical" evidence="1">
    <location>
        <begin position="121"/>
        <end position="145"/>
    </location>
</feature>
<dbReference type="Proteomes" id="UP001272773">
    <property type="component" value="Unassembled WGS sequence"/>
</dbReference>
<comment type="caution">
    <text evidence="2">The sequence shown here is derived from an EMBL/GenBank/DDBJ whole genome shotgun (WGS) entry which is preliminary data.</text>
</comment>
<keyword evidence="1" id="KW-1133">Transmembrane helix</keyword>